<dbReference type="InterPro" id="IPR005174">
    <property type="entry name" value="KIB1-4_b-propeller"/>
</dbReference>
<accession>A0A9R0JH13</accession>
<dbReference type="InterPro" id="IPR007942">
    <property type="entry name" value="PLipase-like"/>
</dbReference>
<organism evidence="5 6">
    <name type="scientific">Spinacia oleracea</name>
    <name type="common">Spinach</name>
    <dbReference type="NCBI Taxonomy" id="3562"/>
    <lineage>
        <taxon>Eukaryota</taxon>
        <taxon>Viridiplantae</taxon>
        <taxon>Streptophyta</taxon>
        <taxon>Embryophyta</taxon>
        <taxon>Tracheophyta</taxon>
        <taxon>Spermatophyta</taxon>
        <taxon>Magnoliopsida</taxon>
        <taxon>eudicotyledons</taxon>
        <taxon>Gunneridae</taxon>
        <taxon>Pentapetalae</taxon>
        <taxon>Caryophyllales</taxon>
        <taxon>Chenopodiaceae</taxon>
        <taxon>Chenopodioideae</taxon>
        <taxon>Anserineae</taxon>
        <taxon>Spinacia</taxon>
    </lineage>
</organism>
<evidence type="ECO:0000256" key="1">
    <source>
        <dbReference type="SAM" id="Coils"/>
    </source>
</evidence>
<feature type="domain" description="F-box" evidence="4">
    <location>
        <begin position="11"/>
        <end position="44"/>
    </location>
</feature>
<dbReference type="PANTHER" id="PTHR47123">
    <property type="entry name" value="F-BOX PROTEIN SKIP23"/>
    <property type="match status" value="1"/>
</dbReference>
<dbReference type="InterPro" id="IPR036047">
    <property type="entry name" value="F-box-like_dom_sf"/>
</dbReference>
<dbReference type="KEGG" id="soe:110805050"/>
<dbReference type="GeneID" id="110805050"/>
<proteinExistence type="predicted"/>
<dbReference type="RefSeq" id="XP_021866345.2">
    <property type="nucleotide sequence ID" value="XM_022010653.2"/>
</dbReference>
<reference evidence="6" key="2">
    <citation type="submission" date="2025-08" db="UniProtKB">
        <authorList>
            <consortium name="RefSeq"/>
        </authorList>
    </citation>
    <scope>IDENTIFICATION</scope>
    <source>
        <tissue evidence="6">Leaf</tissue>
    </source>
</reference>
<feature type="coiled-coil region" evidence="1">
    <location>
        <begin position="621"/>
        <end position="648"/>
    </location>
</feature>
<dbReference type="SUPFAM" id="SSF81383">
    <property type="entry name" value="F-box domain"/>
    <property type="match status" value="1"/>
</dbReference>
<feature type="compositionally biased region" description="Acidic residues" evidence="2">
    <location>
        <begin position="425"/>
        <end position="451"/>
    </location>
</feature>
<dbReference type="InterPro" id="IPR001810">
    <property type="entry name" value="F-box_dom"/>
</dbReference>
<evidence type="ECO:0000259" key="3">
    <source>
        <dbReference type="Pfam" id="PF03478"/>
    </source>
</evidence>
<dbReference type="CDD" id="cd09917">
    <property type="entry name" value="F-box_SF"/>
    <property type="match status" value="1"/>
</dbReference>
<evidence type="ECO:0000256" key="2">
    <source>
        <dbReference type="SAM" id="MobiDB-lite"/>
    </source>
</evidence>
<dbReference type="Pfam" id="PF03478">
    <property type="entry name" value="Beta-prop_KIB1-4"/>
    <property type="match status" value="1"/>
</dbReference>
<reference evidence="5" key="1">
    <citation type="journal article" date="2021" name="Nat. Commun.">
        <title>Genomic analyses provide insights into spinach domestication and the genetic basis of agronomic traits.</title>
        <authorList>
            <person name="Cai X."/>
            <person name="Sun X."/>
            <person name="Xu C."/>
            <person name="Sun H."/>
            <person name="Wang X."/>
            <person name="Ge C."/>
            <person name="Zhang Z."/>
            <person name="Wang Q."/>
            <person name="Fei Z."/>
            <person name="Jiao C."/>
            <person name="Wang Q."/>
        </authorList>
    </citation>
    <scope>NUCLEOTIDE SEQUENCE [LARGE SCALE GENOMIC DNA]</scope>
    <source>
        <strain evidence="5">cv. Varoflay</strain>
    </source>
</reference>
<evidence type="ECO:0000313" key="5">
    <source>
        <dbReference type="Proteomes" id="UP000813463"/>
    </source>
</evidence>
<feature type="domain" description="KIB1-4 beta-propeller" evidence="3">
    <location>
        <begin position="89"/>
        <end position="345"/>
    </location>
</feature>
<dbReference type="InterPro" id="IPR051304">
    <property type="entry name" value="SCF_F-box_domain"/>
</dbReference>
<feature type="region of interest" description="Disordered" evidence="2">
    <location>
        <begin position="416"/>
        <end position="461"/>
    </location>
</feature>
<protein>
    <submittedName>
        <fullName evidence="6">F-box protein SKIP23</fullName>
    </submittedName>
</protein>
<dbReference type="Pfam" id="PF12937">
    <property type="entry name" value="F-box-like"/>
    <property type="match status" value="1"/>
</dbReference>
<evidence type="ECO:0000313" key="6">
    <source>
        <dbReference type="RefSeq" id="XP_021866345.2"/>
    </source>
</evidence>
<name>A0A9R0JH13_SPIOL</name>
<dbReference type="GO" id="GO:0016567">
    <property type="term" value="P:protein ubiquitination"/>
    <property type="evidence" value="ECO:0000318"/>
    <property type="project" value="GO_Central"/>
</dbReference>
<dbReference type="Gene3D" id="1.20.1280.50">
    <property type="match status" value="1"/>
</dbReference>
<sequence length="666" mass="75431">MKIHHRRRVPWSELPLELLIAIAERLETRADILHFRRVCKTWRSSSPLSLLTSKNILSPLFPHNMGGNKVLVATSIFLVRSAVNPKLSPWLVTVEESNPGKLCIRVPLSRLIAENLPEDFPEDLNLSQFNVSELARFYTYKIVDKNSDDCSSDCAVKYYDDPVLKPPLSNKVVLFVNPNCNTSSPKAGDCALVELSNHGVARIEIGENHDEFIRWGKFVFEGRRSKFVDIVNYKGRIYALDCFGRLWSLDYHSLKMLSIVKEVLIDCMGSDTKKRLAVSCGELYFVYTRQVSIGFQTFKVYKLNEEEKKWDMLEGIGNDRILFVTFDGCFFASAKDFPRWRGNCIVSPKDSFYRYLSNTFSSYDKVSDYIIVYHFEGGGRGPTMSPIDSCPSYSEVLWPPPSWLWTNACLVTCEEKDGKDGQEKEDGEDEVEEDGEDEVEEDGEDEVEEDGEKLNSDSPSQIAPDLISEEEMSPNNVQVTKGTQNVLENVAHEEFKNQANVDSAPAVNSPLKCFEKDISQSKFLGVDVSSHLVPILQKIWTKHGNITEGHVVTSNYLLTWALESLAKIIIILQSDPGRSLDDSQAKYLKSTIRDLQLMGFKLDWLVPFVEKALLLHKNKVIMELEMAKSKLQTELREVEGKLAEQGELAPESQLVSASLYLKDVLS</sequence>
<gene>
    <name evidence="6" type="primary">LOC110805050</name>
</gene>
<dbReference type="Proteomes" id="UP000813463">
    <property type="component" value="Chromosome 5"/>
</dbReference>
<dbReference type="Pfam" id="PF05278">
    <property type="entry name" value="PEARLI-4"/>
    <property type="match status" value="1"/>
</dbReference>
<dbReference type="PANTHER" id="PTHR47123:SF6">
    <property type="entry name" value="F-BOX PROTEIN SKIP23-LIKE ISOFORM X1"/>
    <property type="match status" value="1"/>
</dbReference>
<keyword evidence="1" id="KW-0175">Coiled coil</keyword>
<dbReference type="AlphaFoldDB" id="A0A9R0JH13"/>
<keyword evidence="5" id="KW-1185">Reference proteome</keyword>
<evidence type="ECO:0000259" key="4">
    <source>
        <dbReference type="Pfam" id="PF12937"/>
    </source>
</evidence>